<dbReference type="RefSeq" id="WP_281222003.1">
    <property type="nucleotide sequence ID" value="NZ_CANMLA010000002.1"/>
</dbReference>
<dbReference type="Pfam" id="PF09867">
    <property type="entry name" value="TagF_N"/>
    <property type="match status" value="1"/>
</dbReference>
<dbReference type="Gene3D" id="3.40.1730.10">
    <property type="entry name" value="pa0076 domain"/>
    <property type="match status" value="1"/>
</dbReference>
<dbReference type="InterPro" id="IPR038225">
    <property type="entry name" value="TagF_sf"/>
</dbReference>
<comment type="caution">
    <text evidence="1">The sequence shown here is derived from an EMBL/GenBank/DDBJ whole genome shotgun (WGS) entry which is preliminary data.</text>
</comment>
<proteinExistence type="predicted"/>
<gene>
    <name evidence="1" type="primary">tagF</name>
    <name evidence="1" type="ORF">Q4568_03035</name>
</gene>
<protein>
    <submittedName>
        <fullName evidence="1">Type VI secretion system-associated protein TagF</fullName>
    </submittedName>
</protein>
<organism evidence="1 2">
    <name type="scientific">Photobacterium sanguinicancri</name>
    <dbReference type="NCBI Taxonomy" id="875932"/>
    <lineage>
        <taxon>Bacteria</taxon>
        <taxon>Pseudomonadati</taxon>
        <taxon>Pseudomonadota</taxon>
        <taxon>Gammaproteobacteria</taxon>
        <taxon>Vibrionales</taxon>
        <taxon>Vibrionaceae</taxon>
        <taxon>Photobacterium</taxon>
    </lineage>
</organism>
<dbReference type="Proteomes" id="UP001170624">
    <property type="component" value="Unassembled WGS sequence"/>
</dbReference>
<dbReference type="PIRSF" id="PIRSF029287">
    <property type="entry name" value="UCP029287"/>
    <property type="match status" value="1"/>
</dbReference>
<dbReference type="AlphaFoldDB" id="A0AAW7Y3F9"/>
<evidence type="ECO:0000313" key="1">
    <source>
        <dbReference type="EMBL" id="MDO6541488.1"/>
    </source>
</evidence>
<dbReference type="EMBL" id="JAUOPU010000002">
    <property type="protein sequence ID" value="MDO6541488.1"/>
    <property type="molecule type" value="Genomic_DNA"/>
</dbReference>
<sequence length="228" mass="25939">MSSHTLKPGFGYFGKVPQRGDFIQSQLSTGFSNGWSEWLQAAMAVSREQLEESWLDYYMTGPIWHFAFSANVCGEQAMIGSLMPSVDNVGRQFYFSLAAPIEQAPIDFMLNRKWSIKAEEHILQVLNDEVDLAAWVEATQQACWHHDVTPSAEPLRILVESNRHTIAAEPMSASQLLHHSYQQRFGRYCVWWTNGSEHVPECSVISNGLPLVSQFSALLDGRWEEWGW</sequence>
<accession>A0AAW7Y3F9</accession>
<name>A0AAW7Y3F9_9GAMM</name>
<evidence type="ECO:0000313" key="2">
    <source>
        <dbReference type="Proteomes" id="UP001170624"/>
    </source>
</evidence>
<reference evidence="1" key="1">
    <citation type="submission" date="2023-07" db="EMBL/GenBank/DDBJ databases">
        <title>Genome content predicts the carbon catabolic preferences of heterotrophic bacteria.</title>
        <authorList>
            <person name="Gralka M."/>
        </authorList>
    </citation>
    <scope>NUCLEOTIDE SEQUENCE</scope>
    <source>
        <strain evidence="1">G2M05</strain>
    </source>
</reference>
<dbReference type="NCBIfam" id="TIGR03373">
    <property type="entry name" value="VI_minor_4"/>
    <property type="match status" value="1"/>
</dbReference>
<dbReference type="InterPro" id="IPR017748">
    <property type="entry name" value="TagF"/>
</dbReference>